<proteinExistence type="predicted"/>
<dbReference type="EMBL" id="KF900351">
    <property type="protein sequence ID" value="AIE91883.1"/>
    <property type="molecule type" value="Genomic_DNA"/>
</dbReference>
<dbReference type="InterPro" id="IPR010674">
    <property type="entry name" value="NOG1_Rossman_fold_dom"/>
</dbReference>
<sequence>MGKSALITALSSGEPEVASYPFTTKQLHLGHFVHRRRPYQMVDTPGLLDRPMSERNRIEMQAIAALEHIGDALLFLVDATEGSTSSLDEQEHLLSEVKQLMSERPMIVIHSKSDILESPPEGAETLISAQTGHGLEDLRARLIETIAADVVVDPLSLPENWHRNEE</sequence>
<reference evidence="2" key="1">
    <citation type="journal article" date="2014" name="Genome Biol. Evol.">
        <title>Pangenome evidence for extensive interdomain horizontal transfer affecting lineage core and shell genes in uncultured planktonic thaumarchaeota and euryarchaeota.</title>
        <authorList>
            <person name="Deschamps P."/>
            <person name="Zivanovic Y."/>
            <person name="Moreira D."/>
            <person name="Rodriguez-Valera F."/>
            <person name="Lopez-Garcia P."/>
        </authorList>
    </citation>
    <scope>NUCLEOTIDE SEQUENCE</scope>
</reference>
<feature type="domain" description="Nucleolar GTP-binding protein 1 Rossman-fold" evidence="1">
    <location>
        <begin position="58"/>
        <end position="114"/>
    </location>
</feature>
<gene>
    <name evidence="2" type="primary">NOG1</name>
</gene>
<dbReference type="GO" id="GO:0005525">
    <property type="term" value="F:GTP binding"/>
    <property type="evidence" value="ECO:0007669"/>
    <property type="project" value="InterPro"/>
</dbReference>
<dbReference type="InterPro" id="IPR027417">
    <property type="entry name" value="P-loop_NTPase"/>
</dbReference>
<evidence type="ECO:0000313" key="2">
    <source>
        <dbReference type="EMBL" id="AIE91883.1"/>
    </source>
</evidence>
<dbReference type="PANTHER" id="PTHR45759">
    <property type="entry name" value="NUCLEOLAR GTP-BINDING PROTEIN 1"/>
    <property type="match status" value="1"/>
</dbReference>
<name>A0A075FKU5_9EURY</name>
<protein>
    <submittedName>
        <fullName evidence="2">GTPase (NOG1)</fullName>
    </submittedName>
</protein>
<dbReference type="Pfam" id="PF06858">
    <property type="entry name" value="NOG1"/>
    <property type="match status" value="1"/>
</dbReference>
<dbReference type="SUPFAM" id="SSF52540">
    <property type="entry name" value="P-loop containing nucleoside triphosphate hydrolases"/>
    <property type="match status" value="1"/>
</dbReference>
<dbReference type="Gene3D" id="3.40.50.300">
    <property type="entry name" value="P-loop containing nucleotide triphosphate hydrolases"/>
    <property type="match status" value="1"/>
</dbReference>
<dbReference type="AlphaFoldDB" id="A0A075FKU5"/>
<evidence type="ECO:0000259" key="1">
    <source>
        <dbReference type="Pfam" id="PF06858"/>
    </source>
</evidence>
<organism evidence="2">
    <name type="scientific">uncultured marine group II/III euryarchaeote AD1000_17_B01</name>
    <dbReference type="NCBI Taxonomy" id="1457731"/>
    <lineage>
        <taxon>Archaea</taxon>
        <taxon>Methanobacteriati</taxon>
        <taxon>Methanobacteriota</taxon>
        <taxon>environmental samples</taxon>
    </lineage>
</organism>
<accession>A0A075FKU5</accession>